<accession>A0A0M8P9L3</accession>
<protein>
    <recommendedName>
        <fullName evidence="9">D-3-phosphoglycerate dehydrogenase</fullName>
    </recommendedName>
</protein>
<dbReference type="InterPro" id="IPR050223">
    <property type="entry name" value="D-isomer_2-hydroxyacid_DH"/>
</dbReference>
<dbReference type="GO" id="GO:0030267">
    <property type="term" value="F:glyoxylate reductase (NADPH) activity"/>
    <property type="evidence" value="ECO:0007669"/>
    <property type="project" value="TreeGrafter"/>
</dbReference>
<dbReference type="InterPro" id="IPR029752">
    <property type="entry name" value="D-isomer_DH_CS1"/>
</dbReference>
<dbReference type="AlphaFoldDB" id="A0A0M8P9L3"/>
<dbReference type="STRING" id="229535.A0A0M8P9L3"/>
<name>A0A0M8P9L3_9EURO</name>
<dbReference type="InterPro" id="IPR029753">
    <property type="entry name" value="D-isomer_DH_CS"/>
</dbReference>
<dbReference type="Gene3D" id="3.40.50.720">
    <property type="entry name" value="NAD(P)-binding Rossmann-like Domain"/>
    <property type="match status" value="2"/>
</dbReference>
<feature type="domain" description="D-isomer specific 2-hydroxyacid dehydrogenase catalytic" evidence="5">
    <location>
        <begin position="12"/>
        <end position="310"/>
    </location>
</feature>
<feature type="domain" description="D-isomer specific 2-hydroxyacid dehydrogenase NAD-binding" evidence="6">
    <location>
        <begin position="107"/>
        <end position="287"/>
    </location>
</feature>
<evidence type="ECO:0000256" key="3">
    <source>
        <dbReference type="ARBA" id="ARBA00023027"/>
    </source>
</evidence>
<dbReference type="Pfam" id="PF00389">
    <property type="entry name" value="2-Hacid_dh"/>
    <property type="match status" value="1"/>
</dbReference>
<organism evidence="7 8">
    <name type="scientific">Penicillium nordicum</name>
    <dbReference type="NCBI Taxonomy" id="229535"/>
    <lineage>
        <taxon>Eukaryota</taxon>
        <taxon>Fungi</taxon>
        <taxon>Dikarya</taxon>
        <taxon>Ascomycota</taxon>
        <taxon>Pezizomycotina</taxon>
        <taxon>Eurotiomycetes</taxon>
        <taxon>Eurotiomycetidae</taxon>
        <taxon>Eurotiales</taxon>
        <taxon>Aspergillaceae</taxon>
        <taxon>Penicillium</taxon>
    </lineage>
</organism>
<dbReference type="GO" id="GO:0051287">
    <property type="term" value="F:NAD binding"/>
    <property type="evidence" value="ECO:0007669"/>
    <property type="project" value="InterPro"/>
</dbReference>
<dbReference type="GO" id="GO:0016618">
    <property type="term" value="F:hydroxypyruvate reductase [NAD(P)H] activity"/>
    <property type="evidence" value="ECO:0007669"/>
    <property type="project" value="TreeGrafter"/>
</dbReference>
<dbReference type="InterPro" id="IPR036291">
    <property type="entry name" value="NAD(P)-bd_dom_sf"/>
</dbReference>
<evidence type="ECO:0000259" key="6">
    <source>
        <dbReference type="Pfam" id="PF02826"/>
    </source>
</evidence>
<dbReference type="OrthoDB" id="298012at2759"/>
<keyword evidence="8" id="KW-1185">Reference proteome</keyword>
<dbReference type="SUPFAM" id="SSF52283">
    <property type="entry name" value="Formate/glycerate dehydrogenase catalytic domain-like"/>
    <property type="match status" value="1"/>
</dbReference>
<dbReference type="PROSITE" id="PS00065">
    <property type="entry name" value="D_2_HYDROXYACID_DH_1"/>
    <property type="match status" value="1"/>
</dbReference>
<proteinExistence type="inferred from homology"/>
<keyword evidence="3" id="KW-0520">NAD</keyword>
<evidence type="ECO:0000313" key="8">
    <source>
        <dbReference type="Proteomes" id="UP000037696"/>
    </source>
</evidence>
<evidence type="ECO:0000256" key="4">
    <source>
        <dbReference type="RuleBase" id="RU003719"/>
    </source>
</evidence>
<evidence type="ECO:0000256" key="1">
    <source>
        <dbReference type="ARBA" id="ARBA00005854"/>
    </source>
</evidence>
<dbReference type="PANTHER" id="PTHR10996">
    <property type="entry name" value="2-HYDROXYACID DEHYDROGENASE-RELATED"/>
    <property type="match status" value="1"/>
</dbReference>
<dbReference type="InterPro" id="IPR006139">
    <property type="entry name" value="D-isomer_2_OHA_DH_cat_dom"/>
</dbReference>
<reference evidence="7 8" key="1">
    <citation type="submission" date="2015-08" db="EMBL/GenBank/DDBJ databases">
        <title>Genome sequencing of Penicillium nordicum.</title>
        <authorList>
            <person name="Nguyen H.D."/>
            <person name="Seifert K.A."/>
        </authorList>
    </citation>
    <scope>NUCLEOTIDE SEQUENCE [LARGE SCALE GENOMIC DNA]</scope>
    <source>
        <strain evidence="7 8">DAOMC 185683</strain>
    </source>
</reference>
<dbReference type="SUPFAM" id="SSF51735">
    <property type="entry name" value="NAD(P)-binding Rossmann-fold domains"/>
    <property type="match status" value="1"/>
</dbReference>
<sequence length="311" mass="33837">MGSIAPKPTIYLLEVFPPKAVEYCQQRFHTVLPTDPEVDHWREKASAILVREKVISAKDINSAPNLRVIGKQGVGIDIIDQDACAARGIPILNTPGANAQSVAELVLALTLAVARQLGPIAAKQAAGKEVRKEHCSGVMLTGKTIGVIGMGSIGLAVARMFRGAFNVKIYTYDPFAPKDAWEDVPHTRVQEVAELLPHVDVLTLHLPLNNGTRDLIAWPRLKAMKPDSILINAARGGIVNEDDLLRALREGVIAGAGLDCHMTEPPVLKDYERFWATGRVISTPHIGATTRETQVHTATTALDRIYKFLTD</sequence>
<dbReference type="InterPro" id="IPR006140">
    <property type="entry name" value="D-isomer_DH_NAD-bd"/>
</dbReference>
<evidence type="ECO:0000256" key="2">
    <source>
        <dbReference type="ARBA" id="ARBA00023002"/>
    </source>
</evidence>
<comment type="caution">
    <text evidence="7">The sequence shown here is derived from an EMBL/GenBank/DDBJ whole genome shotgun (WGS) entry which is preliminary data.</text>
</comment>
<dbReference type="PANTHER" id="PTHR10996:SF264">
    <property type="entry name" value="HYPOTHETICAL D-ISOMER SPECIFIC 2-HYDROXYACID DEHYDROGENASE (EUROFUNG)"/>
    <property type="match status" value="1"/>
</dbReference>
<dbReference type="Proteomes" id="UP000037696">
    <property type="component" value="Unassembled WGS sequence"/>
</dbReference>
<comment type="similarity">
    <text evidence="1 4">Belongs to the D-isomer specific 2-hydroxyacid dehydrogenase family.</text>
</comment>
<evidence type="ECO:0000313" key="7">
    <source>
        <dbReference type="EMBL" id="KOS48096.1"/>
    </source>
</evidence>
<evidence type="ECO:0008006" key="9">
    <source>
        <dbReference type="Google" id="ProtNLM"/>
    </source>
</evidence>
<evidence type="ECO:0000259" key="5">
    <source>
        <dbReference type="Pfam" id="PF00389"/>
    </source>
</evidence>
<dbReference type="Pfam" id="PF02826">
    <property type="entry name" value="2-Hacid_dh_C"/>
    <property type="match status" value="1"/>
</dbReference>
<gene>
    <name evidence="7" type="ORF">ACN38_g946</name>
</gene>
<dbReference type="GO" id="GO:0005829">
    <property type="term" value="C:cytosol"/>
    <property type="evidence" value="ECO:0007669"/>
    <property type="project" value="TreeGrafter"/>
</dbReference>
<dbReference type="EMBL" id="LHQQ01000008">
    <property type="protein sequence ID" value="KOS48096.1"/>
    <property type="molecule type" value="Genomic_DNA"/>
</dbReference>
<dbReference type="FunFam" id="3.40.50.720:FF:000203">
    <property type="entry name" value="D-3-phosphoglycerate dehydrogenase (SerA)"/>
    <property type="match status" value="1"/>
</dbReference>
<dbReference type="PROSITE" id="PS00671">
    <property type="entry name" value="D_2_HYDROXYACID_DH_3"/>
    <property type="match status" value="1"/>
</dbReference>
<keyword evidence="2 4" id="KW-0560">Oxidoreductase</keyword>